<feature type="transmembrane region" description="Helical" evidence="1">
    <location>
        <begin position="182"/>
        <end position="205"/>
    </location>
</feature>
<feature type="transmembrane region" description="Helical" evidence="1">
    <location>
        <begin position="36"/>
        <end position="55"/>
    </location>
</feature>
<dbReference type="InterPro" id="IPR025699">
    <property type="entry name" value="ABC2_memb-like"/>
</dbReference>
<accession>A0A386H2Q9</accession>
<gene>
    <name evidence="2" type="ORF">D4Z93_05400</name>
</gene>
<feature type="transmembrane region" description="Helical" evidence="1">
    <location>
        <begin position="76"/>
        <end position="103"/>
    </location>
</feature>
<feature type="transmembrane region" description="Helical" evidence="1">
    <location>
        <begin position="12"/>
        <end position="30"/>
    </location>
</feature>
<proteinExistence type="predicted"/>
<dbReference type="RefSeq" id="WP_119971056.1">
    <property type="nucleotide sequence ID" value="NZ_CP032416.1"/>
</dbReference>
<evidence type="ECO:0000313" key="2">
    <source>
        <dbReference type="EMBL" id="AYD39979.1"/>
    </source>
</evidence>
<keyword evidence="1" id="KW-0812">Transmembrane</keyword>
<evidence type="ECO:0000313" key="3">
    <source>
        <dbReference type="Proteomes" id="UP000266301"/>
    </source>
</evidence>
<evidence type="ECO:0000256" key="1">
    <source>
        <dbReference type="SAM" id="Phobius"/>
    </source>
</evidence>
<dbReference type="Proteomes" id="UP000266301">
    <property type="component" value="Chromosome"/>
</dbReference>
<keyword evidence="3" id="KW-1185">Reference proteome</keyword>
<dbReference type="PANTHER" id="PTHR41309:SF2">
    <property type="entry name" value="MEMBRANE PROTEIN"/>
    <property type="match status" value="1"/>
</dbReference>
<keyword evidence="1" id="KW-0472">Membrane</keyword>
<sequence>MFNLILKDLKYQRTNAISIFIIMLVIFFFHDQLNIYGMYFLISFSAVFIIIEAIQRIEGFRKVNNITNSLPVKRKNIVISIYAELILVQVFIMLIYCGLSYILGYNLKIIKLDKLLTGFEFITVVMSINLFVEFAINYKIAGLASTLLYGFIFGASFSFFIGNLEDNLDFIYGTINFFNINYFKLEILIFVSVILIFIMSMLLSIKFYEKKDI</sequence>
<feature type="transmembrane region" description="Helical" evidence="1">
    <location>
        <begin position="143"/>
        <end position="162"/>
    </location>
</feature>
<dbReference type="KEGG" id="cfer:D4Z93_05400"/>
<dbReference type="AlphaFoldDB" id="A0A386H2Q9"/>
<dbReference type="Pfam" id="PF13346">
    <property type="entry name" value="ABC2_membrane_5"/>
    <property type="match status" value="1"/>
</dbReference>
<organism evidence="2 3">
    <name type="scientific">Clostridium fermenticellae</name>
    <dbReference type="NCBI Taxonomy" id="2068654"/>
    <lineage>
        <taxon>Bacteria</taxon>
        <taxon>Bacillati</taxon>
        <taxon>Bacillota</taxon>
        <taxon>Clostridia</taxon>
        <taxon>Eubacteriales</taxon>
        <taxon>Clostridiaceae</taxon>
        <taxon>Clostridium</taxon>
    </lineage>
</organism>
<keyword evidence="1" id="KW-1133">Transmembrane helix</keyword>
<dbReference type="PANTHER" id="PTHR41309">
    <property type="entry name" value="MEMBRANE PROTEIN-RELATED"/>
    <property type="match status" value="1"/>
</dbReference>
<protein>
    <submittedName>
        <fullName evidence="2">ABC-2 transporter permease</fullName>
    </submittedName>
</protein>
<feature type="transmembrane region" description="Helical" evidence="1">
    <location>
        <begin position="115"/>
        <end position="136"/>
    </location>
</feature>
<name>A0A386H2Q9_9CLOT</name>
<dbReference type="EMBL" id="CP032416">
    <property type="protein sequence ID" value="AYD39979.1"/>
    <property type="molecule type" value="Genomic_DNA"/>
</dbReference>
<reference evidence="2 3" key="1">
    <citation type="journal article" date="2019" name="Int. J. Syst. Evol. Microbiol.">
        <title>Clostridium fermenticellae sp. nov., isolated from the mud in a fermentation cellar for the production of the Chinese liquor, baijiu.</title>
        <authorList>
            <person name="Xu P.X."/>
            <person name="Chai L.J."/>
            <person name="Qiu T."/>
            <person name="Zhang X.J."/>
            <person name="Lu Z.M."/>
            <person name="Xiao C."/>
            <person name="Wang S.T."/>
            <person name="Shen C.H."/>
            <person name="Shi J.S."/>
            <person name="Xu Z.H."/>
        </authorList>
    </citation>
    <scope>NUCLEOTIDE SEQUENCE [LARGE SCALE GENOMIC DNA]</scope>
    <source>
        <strain evidence="2 3">JN500901</strain>
    </source>
</reference>